<dbReference type="AlphaFoldDB" id="A0A419SJH3"/>
<feature type="domain" description="Flagellar basal body rod protein N-terminal" evidence="7">
    <location>
        <begin position="13"/>
        <end position="42"/>
    </location>
</feature>
<proteinExistence type="inferred from homology"/>
<evidence type="ECO:0000256" key="3">
    <source>
        <dbReference type="ARBA" id="ARBA00014376"/>
    </source>
</evidence>
<gene>
    <name evidence="8" type="ORF">BEP19_07250</name>
</gene>
<keyword evidence="8" id="KW-0282">Flagellum</keyword>
<evidence type="ECO:0000256" key="5">
    <source>
        <dbReference type="ARBA" id="ARBA00024934"/>
    </source>
</evidence>
<comment type="subunit">
    <text evidence="6">The basal body constitutes a major portion of the flagellar organelle and consists of a number of rings mounted on a central rod.</text>
</comment>
<evidence type="ECO:0000313" key="8">
    <source>
        <dbReference type="EMBL" id="RKD24194.1"/>
    </source>
</evidence>
<protein>
    <recommendedName>
        <fullName evidence="3 6">Flagellar basal body rod protein FlgB</fullName>
    </recommendedName>
</protein>
<dbReference type="PANTHER" id="PTHR30435:SF12">
    <property type="entry name" value="FLAGELLAR BASAL BODY ROD PROTEIN FLGB"/>
    <property type="match status" value="1"/>
</dbReference>
<comment type="function">
    <text evidence="5 6">Structural component of flagellum, the bacterial motility apparatus. Part of the rod structure of flagellar basal body.</text>
</comment>
<dbReference type="GO" id="GO:0071978">
    <property type="term" value="P:bacterial-type flagellum-dependent swarming motility"/>
    <property type="evidence" value="ECO:0007669"/>
    <property type="project" value="TreeGrafter"/>
</dbReference>
<dbReference type="InterPro" id="IPR006300">
    <property type="entry name" value="FlgB"/>
</dbReference>
<evidence type="ECO:0000256" key="2">
    <source>
        <dbReference type="ARBA" id="ARBA00009677"/>
    </source>
</evidence>
<dbReference type="OrthoDB" id="9792068at2"/>
<comment type="similarity">
    <text evidence="2 6">Belongs to the flagella basal body rod proteins family.</text>
</comment>
<dbReference type="Proteomes" id="UP000284219">
    <property type="component" value="Unassembled WGS sequence"/>
</dbReference>
<reference evidence="8 9" key="1">
    <citation type="submission" date="2016-08" db="EMBL/GenBank/DDBJ databases">
        <title>Novel Firmicute Genomes.</title>
        <authorList>
            <person name="Poppleton D.I."/>
            <person name="Gribaldo S."/>
        </authorList>
    </citation>
    <scope>NUCLEOTIDE SEQUENCE [LARGE SCALE GENOMIC DNA]</scope>
    <source>
        <strain evidence="8 9">RAOx-1</strain>
    </source>
</reference>
<dbReference type="Pfam" id="PF00460">
    <property type="entry name" value="Flg_bb_rod"/>
    <property type="match status" value="1"/>
</dbReference>
<accession>A0A419SJH3</accession>
<dbReference type="NCBIfam" id="TIGR01396">
    <property type="entry name" value="FlgB"/>
    <property type="match status" value="1"/>
</dbReference>
<organism evidence="8 9">
    <name type="scientific">Ammoniphilus oxalaticus</name>
    <dbReference type="NCBI Taxonomy" id="66863"/>
    <lineage>
        <taxon>Bacteria</taxon>
        <taxon>Bacillati</taxon>
        <taxon>Bacillota</taxon>
        <taxon>Bacilli</taxon>
        <taxon>Bacillales</taxon>
        <taxon>Paenibacillaceae</taxon>
        <taxon>Aneurinibacillus group</taxon>
        <taxon>Ammoniphilus</taxon>
    </lineage>
</organism>
<dbReference type="PIRSF" id="PIRSF002889">
    <property type="entry name" value="Rod_FlgB"/>
    <property type="match status" value="1"/>
</dbReference>
<dbReference type="InterPro" id="IPR019776">
    <property type="entry name" value="Flagellar_basal_body_rod_CS"/>
</dbReference>
<keyword evidence="8" id="KW-0969">Cilium</keyword>
<comment type="subcellular location">
    <subcellularLocation>
        <location evidence="1 6">Bacterial flagellum basal body</location>
    </subcellularLocation>
</comment>
<dbReference type="InterPro" id="IPR001444">
    <property type="entry name" value="Flag_bb_rod_N"/>
</dbReference>
<keyword evidence="4 6" id="KW-0975">Bacterial flagellum</keyword>
<evidence type="ECO:0000313" key="9">
    <source>
        <dbReference type="Proteomes" id="UP000284219"/>
    </source>
</evidence>
<keyword evidence="8" id="KW-0966">Cell projection</keyword>
<dbReference type="PANTHER" id="PTHR30435">
    <property type="entry name" value="FLAGELLAR PROTEIN"/>
    <property type="match status" value="1"/>
</dbReference>
<dbReference type="GO" id="GO:0030694">
    <property type="term" value="C:bacterial-type flagellum basal body, rod"/>
    <property type="evidence" value="ECO:0007669"/>
    <property type="project" value="InterPro"/>
</dbReference>
<evidence type="ECO:0000256" key="6">
    <source>
        <dbReference type="PIRNR" id="PIRNR002889"/>
    </source>
</evidence>
<dbReference type="EMBL" id="MCHY01000008">
    <property type="protein sequence ID" value="RKD24194.1"/>
    <property type="molecule type" value="Genomic_DNA"/>
</dbReference>
<keyword evidence="9" id="KW-1185">Reference proteome</keyword>
<evidence type="ECO:0000259" key="7">
    <source>
        <dbReference type="Pfam" id="PF00460"/>
    </source>
</evidence>
<evidence type="ECO:0000256" key="1">
    <source>
        <dbReference type="ARBA" id="ARBA00004117"/>
    </source>
</evidence>
<evidence type="ECO:0000256" key="4">
    <source>
        <dbReference type="ARBA" id="ARBA00023143"/>
    </source>
</evidence>
<comment type="caution">
    <text evidence="8">The sequence shown here is derived from an EMBL/GenBank/DDBJ whole genome shotgun (WGS) entry which is preliminary data.</text>
</comment>
<dbReference type="PROSITE" id="PS00588">
    <property type="entry name" value="FLAGELLA_BB_ROD"/>
    <property type="match status" value="1"/>
</dbReference>
<name>A0A419SJH3_9BACL</name>
<sequence>MEVRRVMSLTVLNLLGRGLDASALRQQTISNNIANAETPHYQSQRVVFEETLQAALNSSGVGSFQGKRTDPRHIEIGMTTQLPTPTIREVKTIQNNNENGVDLDYEMTSLARNSVWYNAIAQQMNHEFNQLKTVIKGRG</sequence>